<dbReference type="OrthoDB" id="9133683at2"/>
<keyword evidence="2" id="KW-1185">Reference proteome</keyword>
<dbReference type="Proteomes" id="UP000199361">
    <property type="component" value="Unassembled WGS sequence"/>
</dbReference>
<evidence type="ECO:0000313" key="1">
    <source>
        <dbReference type="EMBL" id="SEU14215.1"/>
    </source>
</evidence>
<evidence type="ECO:0000313" key="2">
    <source>
        <dbReference type="Proteomes" id="UP000199361"/>
    </source>
</evidence>
<name>A0A1I0JU84_9ACTN</name>
<gene>
    <name evidence="1" type="ORF">SAMN05421811_106239</name>
</gene>
<dbReference type="EMBL" id="FOHX01000006">
    <property type="protein sequence ID" value="SEU14215.1"/>
    <property type="molecule type" value="Genomic_DNA"/>
</dbReference>
<dbReference type="RefSeq" id="WP_143082342.1">
    <property type="nucleotide sequence ID" value="NZ_FOHX01000006.1"/>
</dbReference>
<dbReference type="STRING" id="568860.SAMN05421811_106239"/>
<proteinExistence type="predicted"/>
<reference evidence="1 2" key="1">
    <citation type="submission" date="2016-10" db="EMBL/GenBank/DDBJ databases">
        <authorList>
            <person name="de Groot N.N."/>
        </authorList>
    </citation>
    <scope>NUCLEOTIDE SEQUENCE [LARGE SCALE GENOMIC DNA]</scope>
    <source>
        <strain evidence="1 2">CGMCC 4.5598</strain>
    </source>
</reference>
<dbReference type="AlphaFoldDB" id="A0A1I0JU84"/>
<organism evidence="1 2">
    <name type="scientific">Nonomuraea wenchangensis</name>
    <dbReference type="NCBI Taxonomy" id="568860"/>
    <lineage>
        <taxon>Bacteria</taxon>
        <taxon>Bacillati</taxon>
        <taxon>Actinomycetota</taxon>
        <taxon>Actinomycetes</taxon>
        <taxon>Streptosporangiales</taxon>
        <taxon>Streptosporangiaceae</taxon>
        <taxon>Nonomuraea</taxon>
    </lineage>
</organism>
<accession>A0A1I0JU84</accession>
<dbReference type="Gene3D" id="3.40.50.300">
    <property type="entry name" value="P-loop containing nucleotide triphosphate hydrolases"/>
    <property type="match status" value="1"/>
</dbReference>
<protein>
    <submittedName>
        <fullName evidence="1">Cytidine deaminase</fullName>
    </submittedName>
</protein>
<dbReference type="SUPFAM" id="SSF52540">
    <property type="entry name" value="P-loop containing nucleoside triphosphate hydrolases"/>
    <property type="match status" value="1"/>
</dbReference>
<dbReference type="InterPro" id="IPR027417">
    <property type="entry name" value="P-loop_NTPase"/>
</dbReference>
<sequence length="202" mass="22103">MDDSVKIALYGPPGSGKSSAAGILEDYCGAIGLPCAVIKLADPLYEAQSAVYRIAGANLDDFYQKDGELLNSLGRHMRRINPMLLHDRFLARLHDVRSALGDAPSLVVCDDMRFPDHVFMRSIGFTLVRVFAPDEVCLSRRRERGDLSLASPTHVTENNLHVIEPDGSIDNSGTFPALRRSVIETLEKALGASAPEPRCRRG</sequence>